<comment type="subcellular location">
    <subcellularLocation>
        <location evidence="1">Membrane</location>
        <topology evidence="1">Multi-pass membrane protein</topology>
    </subcellularLocation>
</comment>
<organism evidence="6 7">
    <name type="scientific">Cuscuta epithymum</name>
    <dbReference type="NCBI Taxonomy" id="186058"/>
    <lineage>
        <taxon>Eukaryota</taxon>
        <taxon>Viridiplantae</taxon>
        <taxon>Streptophyta</taxon>
        <taxon>Embryophyta</taxon>
        <taxon>Tracheophyta</taxon>
        <taxon>Spermatophyta</taxon>
        <taxon>Magnoliopsida</taxon>
        <taxon>eudicotyledons</taxon>
        <taxon>Gunneridae</taxon>
        <taxon>Pentapetalae</taxon>
        <taxon>asterids</taxon>
        <taxon>lamiids</taxon>
        <taxon>Solanales</taxon>
        <taxon>Convolvulaceae</taxon>
        <taxon>Cuscuteae</taxon>
        <taxon>Cuscuta</taxon>
        <taxon>Cuscuta subgen. Cuscuta</taxon>
    </lineage>
</organism>
<evidence type="ECO:0000256" key="5">
    <source>
        <dbReference type="RuleBase" id="RU004379"/>
    </source>
</evidence>
<dbReference type="PANTHER" id="PTHR23291:SF31">
    <property type="entry name" value="PROTEIN LIFEGUARD 4"/>
    <property type="match status" value="1"/>
</dbReference>
<dbReference type="PANTHER" id="PTHR23291">
    <property type="entry name" value="BAX INHIBITOR-RELATED"/>
    <property type="match status" value="1"/>
</dbReference>
<sequence>MADTAVKGNPEAADGGAPDAKHRWEFIRKVYFHLSLQFLLAAAVVYIVIVLNPTLLFFTSHPAVVSVIVFSILCIVSVASVRWSHKHPWNFFLITIFTVYFSLITGFICIYMKDKVALEFSILIAAVMILLTMYTFWATWRKYDDFTVLKPFLCSVIFVALLFTIIQIFLPQGKFVNALLFGALATILYSTMIIYYTRLTVTIYFYDDKWMEAVVDLY</sequence>
<dbReference type="EMBL" id="CAMAPF010000997">
    <property type="protein sequence ID" value="CAH9136851.1"/>
    <property type="molecule type" value="Genomic_DNA"/>
</dbReference>
<evidence type="ECO:0000256" key="3">
    <source>
        <dbReference type="ARBA" id="ARBA00022989"/>
    </source>
</evidence>
<keyword evidence="7" id="KW-1185">Reference proteome</keyword>
<keyword evidence="3 5" id="KW-1133">Transmembrane helix</keyword>
<evidence type="ECO:0000256" key="2">
    <source>
        <dbReference type="ARBA" id="ARBA00022692"/>
    </source>
</evidence>
<feature type="transmembrane region" description="Helical" evidence="5">
    <location>
        <begin position="176"/>
        <end position="196"/>
    </location>
</feature>
<feature type="transmembrane region" description="Helical" evidence="5">
    <location>
        <begin position="55"/>
        <end position="79"/>
    </location>
</feature>
<proteinExistence type="inferred from homology"/>
<dbReference type="GO" id="GO:0016020">
    <property type="term" value="C:membrane"/>
    <property type="evidence" value="ECO:0007669"/>
    <property type="project" value="UniProtKB-SubCell"/>
</dbReference>
<comment type="caution">
    <text evidence="6">The sequence shown here is derived from an EMBL/GenBank/DDBJ whole genome shotgun (WGS) entry which is preliminary data.</text>
</comment>
<dbReference type="Proteomes" id="UP001152523">
    <property type="component" value="Unassembled WGS sequence"/>
</dbReference>
<dbReference type="InterPro" id="IPR006214">
    <property type="entry name" value="Bax_inhibitor_1-related"/>
</dbReference>
<feature type="transmembrane region" description="Helical" evidence="5">
    <location>
        <begin position="30"/>
        <end position="49"/>
    </location>
</feature>
<accession>A0AAV0FNU8</accession>
<feature type="transmembrane region" description="Helical" evidence="5">
    <location>
        <begin position="118"/>
        <end position="140"/>
    </location>
</feature>
<keyword evidence="2 5" id="KW-0812">Transmembrane</keyword>
<evidence type="ECO:0000313" key="6">
    <source>
        <dbReference type="EMBL" id="CAH9136851.1"/>
    </source>
</evidence>
<evidence type="ECO:0000313" key="7">
    <source>
        <dbReference type="Proteomes" id="UP001152523"/>
    </source>
</evidence>
<dbReference type="Pfam" id="PF01027">
    <property type="entry name" value="Bax1-I"/>
    <property type="match status" value="1"/>
</dbReference>
<dbReference type="AlphaFoldDB" id="A0AAV0FNU8"/>
<gene>
    <name evidence="6" type="ORF">CEPIT_LOCUS35589</name>
</gene>
<evidence type="ECO:0000256" key="1">
    <source>
        <dbReference type="ARBA" id="ARBA00004141"/>
    </source>
</evidence>
<name>A0AAV0FNU8_9ASTE</name>
<feature type="transmembrane region" description="Helical" evidence="5">
    <location>
        <begin position="152"/>
        <end position="170"/>
    </location>
</feature>
<keyword evidence="4 5" id="KW-0472">Membrane</keyword>
<evidence type="ECO:0000256" key="4">
    <source>
        <dbReference type="ARBA" id="ARBA00023136"/>
    </source>
</evidence>
<feature type="non-terminal residue" evidence="6">
    <location>
        <position position="218"/>
    </location>
</feature>
<reference evidence="6" key="1">
    <citation type="submission" date="2022-07" db="EMBL/GenBank/DDBJ databases">
        <authorList>
            <person name="Macas J."/>
            <person name="Novak P."/>
            <person name="Neumann P."/>
        </authorList>
    </citation>
    <scope>NUCLEOTIDE SEQUENCE</scope>
</reference>
<comment type="similarity">
    <text evidence="5">Belongs to the BI1 family.</text>
</comment>
<evidence type="ECO:0008006" key="8">
    <source>
        <dbReference type="Google" id="ProtNLM"/>
    </source>
</evidence>
<feature type="transmembrane region" description="Helical" evidence="5">
    <location>
        <begin position="91"/>
        <end position="112"/>
    </location>
</feature>
<protein>
    <recommendedName>
        <fullName evidence="8">BI1-like protein</fullName>
    </recommendedName>
</protein>